<feature type="transmembrane region" description="Helical" evidence="1">
    <location>
        <begin position="376"/>
        <end position="403"/>
    </location>
</feature>
<name>A0A7J9SCR3_9EURY</name>
<dbReference type="InterPro" id="IPR010262">
    <property type="entry name" value="Arylsulfotransferase_bact"/>
</dbReference>
<dbReference type="RefSeq" id="WP_185191095.1">
    <property type="nucleotide sequence ID" value="NZ_JACKXD010000001.1"/>
</dbReference>
<feature type="transmembrane region" description="Helical" evidence="1">
    <location>
        <begin position="665"/>
        <end position="685"/>
    </location>
</feature>
<keyword evidence="1" id="KW-0472">Membrane</keyword>
<keyword evidence="3" id="KW-1185">Reference proteome</keyword>
<dbReference type="AlphaFoldDB" id="A0A7J9SCR3"/>
<feature type="transmembrane region" description="Helical" evidence="1">
    <location>
        <begin position="565"/>
        <end position="583"/>
    </location>
</feature>
<feature type="transmembrane region" description="Helical" evidence="1">
    <location>
        <begin position="423"/>
        <end position="447"/>
    </location>
</feature>
<dbReference type="Proteomes" id="UP000546257">
    <property type="component" value="Unassembled WGS sequence"/>
</dbReference>
<keyword evidence="2" id="KW-0808">Transferase</keyword>
<dbReference type="GO" id="GO:0004062">
    <property type="term" value="F:aryl sulfotransferase activity"/>
    <property type="evidence" value="ECO:0007669"/>
    <property type="project" value="InterPro"/>
</dbReference>
<feature type="transmembrane region" description="Helical" evidence="1">
    <location>
        <begin position="631"/>
        <end position="653"/>
    </location>
</feature>
<gene>
    <name evidence="2" type="ORF">H5V44_00010</name>
</gene>
<proteinExistence type="predicted"/>
<dbReference type="InterPro" id="IPR011044">
    <property type="entry name" value="Quino_amine_DH_bsu"/>
</dbReference>
<keyword evidence="1" id="KW-0812">Transmembrane</keyword>
<reference evidence="2 3" key="1">
    <citation type="submission" date="2020-08" db="EMBL/GenBank/DDBJ databases">
        <authorList>
            <person name="Seo M.-J."/>
        </authorList>
    </citation>
    <scope>NUCLEOTIDE SEQUENCE [LARGE SCALE GENOMIC DNA]</scope>
    <source>
        <strain evidence="2 3">MBLA0160</strain>
    </source>
</reference>
<comment type="caution">
    <text evidence="2">The sequence shown here is derived from an EMBL/GenBank/DDBJ whole genome shotgun (WGS) entry which is preliminary data.</text>
</comment>
<evidence type="ECO:0000256" key="1">
    <source>
        <dbReference type="SAM" id="Phobius"/>
    </source>
</evidence>
<feature type="transmembrane region" description="Helical" evidence="1">
    <location>
        <begin position="589"/>
        <end position="610"/>
    </location>
</feature>
<sequence>MADQRTRARVAALVIVALLFTPVVTSAVTHDDIRSERTADDTNADELVVVTAQGDDLGNGRDSRLVVVEPDTERTVHQNTTYATYFDVDPLNDTTLLYAAKNGAGESFAVVQNWRTGAVHAKFRIANGTHDVDRLGDGRYAYVDGTSHQVIVIDRSNGTRERVWTYNFTDRFPPDVGGGDPTSYAGDYTHLNDVDAVNNASAFLVSPRNFDRVMLINRSTKEIRWTLGEEDNYNILYEQHNPNLISRDPPTVLVADSENDRIVEYRRTDTGWELTWEYDQDLVWPRDADRLPNGNTLLVDSRFVMEVTPSRETVWKMRISKFPYDVERIGLGDEPDGPPMTEFRDEFETARMPDTAGGPVDALTSPVTDAYQLSRWIFPFWVSVYDFVSGGLGLVVLVVWGGFEVDLFRRGSRFDAPDLGARIGPLTGGLLAAAVALGGAATLWTSVEPSLQFRGGFAVEWWRWDPLYHTLGILAMVESLRYVCDRHLAPADNRRRRLVRIAYVGGLLALIGLGAGLLALTLGVGGTTIRIPNPAALRATGAAALAFAVWRLLHTRGATLLPSPGGRSVGGLGLLLVALWALAVGASSAATPAGFLGIGLVLAVSGRAAVLRLDGARSLPPARRSTYAFLAAWYLLRVLLVAAAAATALRILGLGSIAGLALSPAVITPLLCTAVLLATLEWVLLCDPTASQQV</sequence>
<evidence type="ECO:0000313" key="3">
    <source>
        <dbReference type="Proteomes" id="UP000546257"/>
    </source>
</evidence>
<keyword evidence="1" id="KW-1133">Transmembrane helix</keyword>
<accession>A0A7J9SCR3</accession>
<feature type="transmembrane region" description="Helical" evidence="1">
    <location>
        <begin position="504"/>
        <end position="529"/>
    </location>
</feature>
<organism evidence="2 3">
    <name type="scientific">Halobellus ruber</name>
    <dbReference type="NCBI Taxonomy" id="2761102"/>
    <lineage>
        <taxon>Archaea</taxon>
        <taxon>Methanobacteriati</taxon>
        <taxon>Methanobacteriota</taxon>
        <taxon>Stenosarchaea group</taxon>
        <taxon>Halobacteria</taxon>
        <taxon>Halobacteriales</taxon>
        <taxon>Haloferacaceae</taxon>
        <taxon>Halobellus</taxon>
    </lineage>
</organism>
<feature type="transmembrane region" description="Helical" evidence="1">
    <location>
        <begin position="467"/>
        <end position="484"/>
    </location>
</feature>
<dbReference type="EMBL" id="JACKXD010000001">
    <property type="protein sequence ID" value="MBB6644705.1"/>
    <property type="molecule type" value="Genomic_DNA"/>
</dbReference>
<feature type="transmembrane region" description="Helical" evidence="1">
    <location>
        <begin position="535"/>
        <end position="553"/>
    </location>
</feature>
<protein>
    <submittedName>
        <fullName evidence="2">Aryl-sulfate sulfotransferase</fullName>
    </submittedName>
</protein>
<dbReference type="SUPFAM" id="SSF50969">
    <property type="entry name" value="YVTN repeat-like/Quinoprotein amine dehydrogenase"/>
    <property type="match status" value="1"/>
</dbReference>
<dbReference type="Pfam" id="PF05935">
    <property type="entry name" value="Arylsulfotrans"/>
    <property type="match status" value="1"/>
</dbReference>
<evidence type="ECO:0000313" key="2">
    <source>
        <dbReference type="EMBL" id="MBB6644705.1"/>
    </source>
</evidence>